<feature type="transmembrane region" description="Helical" evidence="1">
    <location>
        <begin position="6"/>
        <end position="26"/>
    </location>
</feature>
<accession>A0A918RKG6</accession>
<proteinExistence type="predicted"/>
<evidence type="ECO:0000256" key="1">
    <source>
        <dbReference type="SAM" id="Phobius"/>
    </source>
</evidence>
<keyword evidence="3" id="KW-1185">Reference proteome</keyword>
<organism evidence="2 3">
    <name type="scientific">Streptomyces echinoruber</name>
    <dbReference type="NCBI Taxonomy" id="68898"/>
    <lineage>
        <taxon>Bacteria</taxon>
        <taxon>Bacillati</taxon>
        <taxon>Actinomycetota</taxon>
        <taxon>Actinomycetes</taxon>
        <taxon>Kitasatosporales</taxon>
        <taxon>Streptomycetaceae</taxon>
        <taxon>Streptomyces</taxon>
    </lineage>
</organism>
<name>A0A918RKG6_9ACTN</name>
<evidence type="ECO:0000313" key="3">
    <source>
        <dbReference type="Proteomes" id="UP000623010"/>
    </source>
</evidence>
<feature type="transmembrane region" description="Helical" evidence="1">
    <location>
        <begin position="47"/>
        <end position="68"/>
    </location>
</feature>
<keyword evidence="1" id="KW-1133">Transmembrane helix</keyword>
<reference evidence="2" key="2">
    <citation type="submission" date="2020-09" db="EMBL/GenBank/DDBJ databases">
        <authorList>
            <person name="Sun Q."/>
            <person name="Ohkuma M."/>
        </authorList>
    </citation>
    <scope>NUCLEOTIDE SEQUENCE</scope>
    <source>
        <strain evidence="2">JCM 5016</strain>
    </source>
</reference>
<protein>
    <submittedName>
        <fullName evidence="2">Uncharacterized protein</fullName>
    </submittedName>
</protein>
<evidence type="ECO:0000313" key="2">
    <source>
        <dbReference type="EMBL" id="GHA01587.1"/>
    </source>
</evidence>
<reference evidence="2" key="1">
    <citation type="journal article" date="2014" name="Int. J. Syst. Evol. Microbiol.">
        <title>Complete genome sequence of Corynebacterium casei LMG S-19264T (=DSM 44701T), isolated from a smear-ripened cheese.</title>
        <authorList>
            <consortium name="US DOE Joint Genome Institute (JGI-PGF)"/>
            <person name="Walter F."/>
            <person name="Albersmeier A."/>
            <person name="Kalinowski J."/>
            <person name="Ruckert C."/>
        </authorList>
    </citation>
    <scope>NUCLEOTIDE SEQUENCE</scope>
    <source>
        <strain evidence="2">JCM 5016</strain>
    </source>
</reference>
<sequence length="70" mass="7649">MDFPLWLWAIPLVAFAVLEGLAIANRRRGDTASELLRKLAGIKPLRPWRPAGVAAIATFCAWLAQHLIGG</sequence>
<gene>
    <name evidence="2" type="ORF">GCM10010389_46210</name>
</gene>
<dbReference type="EMBL" id="BMWH01000020">
    <property type="protein sequence ID" value="GHA01587.1"/>
    <property type="molecule type" value="Genomic_DNA"/>
</dbReference>
<keyword evidence="1" id="KW-0472">Membrane</keyword>
<comment type="caution">
    <text evidence="2">The sequence shown here is derived from an EMBL/GenBank/DDBJ whole genome shotgun (WGS) entry which is preliminary data.</text>
</comment>
<keyword evidence="1" id="KW-0812">Transmembrane</keyword>
<dbReference type="AlphaFoldDB" id="A0A918RKG6"/>
<dbReference type="Proteomes" id="UP000623010">
    <property type="component" value="Unassembled WGS sequence"/>
</dbReference>
<dbReference type="RefSeq" id="WP_190059387.1">
    <property type="nucleotide sequence ID" value="NZ_BMWH01000020.1"/>
</dbReference>